<organism evidence="2 3">
    <name type="scientific">Folsomia candida</name>
    <name type="common">Springtail</name>
    <dbReference type="NCBI Taxonomy" id="158441"/>
    <lineage>
        <taxon>Eukaryota</taxon>
        <taxon>Metazoa</taxon>
        <taxon>Ecdysozoa</taxon>
        <taxon>Arthropoda</taxon>
        <taxon>Hexapoda</taxon>
        <taxon>Collembola</taxon>
        <taxon>Entomobryomorpha</taxon>
        <taxon>Isotomoidea</taxon>
        <taxon>Isotomidae</taxon>
        <taxon>Proisotominae</taxon>
        <taxon>Folsomia</taxon>
    </lineage>
</organism>
<dbReference type="OrthoDB" id="97518at2759"/>
<dbReference type="InterPro" id="IPR007612">
    <property type="entry name" value="LOR"/>
</dbReference>
<dbReference type="STRING" id="158441.A0A226EC22"/>
<evidence type="ECO:0000313" key="2">
    <source>
        <dbReference type="EMBL" id="OXA54979.1"/>
    </source>
</evidence>
<reference evidence="2 3" key="1">
    <citation type="submission" date="2015-12" db="EMBL/GenBank/DDBJ databases">
        <title>The genome of Folsomia candida.</title>
        <authorList>
            <person name="Faddeeva A."/>
            <person name="Derks M.F."/>
            <person name="Anvar Y."/>
            <person name="Smit S."/>
            <person name="Van Straalen N."/>
            <person name="Roelofs D."/>
        </authorList>
    </citation>
    <scope>NUCLEOTIDE SEQUENCE [LARGE SCALE GENOMIC DNA]</scope>
    <source>
        <strain evidence="2 3">VU population</strain>
        <tissue evidence="2">Whole body</tissue>
    </source>
</reference>
<dbReference type="AlphaFoldDB" id="A0A226EC22"/>
<dbReference type="PANTHER" id="PTHR31087:SF161">
    <property type="entry name" value="TUBBY C 2 FAMILY PROTEIN"/>
    <property type="match status" value="1"/>
</dbReference>
<proteinExistence type="inferred from homology"/>
<evidence type="ECO:0000256" key="1">
    <source>
        <dbReference type="ARBA" id="ARBA00005437"/>
    </source>
</evidence>
<dbReference type="Pfam" id="PF04525">
    <property type="entry name" value="LOR"/>
    <property type="match status" value="1"/>
</dbReference>
<dbReference type="PANTHER" id="PTHR31087">
    <property type="match status" value="1"/>
</dbReference>
<dbReference type="InterPro" id="IPR038595">
    <property type="entry name" value="LOR_sf"/>
</dbReference>
<keyword evidence="3" id="KW-1185">Reference proteome</keyword>
<dbReference type="EMBL" id="LNIX01000005">
    <property type="protein sequence ID" value="OXA54979.1"/>
    <property type="molecule type" value="Genomic_DNA"/>
</dbReference>
<protein>
    <submittedName>
        <fullName evidence="2">Protein LURP-one-related 15</fullName>
    </submittedName>
</protein>
<comment type="similarity">
    <text evidence="1">Belongs to the LOR family.</text>
</comment>
<accession>A0A226EC22</accession>
<dbReference type="SUPFAM" id="SSF54518">
    <property type="entry name" value="Tubby C-terminal domain-like"/>
    <property type="match status" value="1"/>
</dbReference>
<dbReference type="Gene3D" id="2.40.160.200">
    <property type="entry name" value="LURP1-related"/>
    <property type="match status" value="1"/>
</dbReference>
<sequence length="223" mass="25079">MQPTPVVAPAIIVHQSPPQYQARDFRHDPVLATEEKYCFQTKTKLKVHDKILSSTLKFLDETSGKSIIKCEGKVFSLTDKKVLKDSEDGQVICTIKKELKTLAGIYKIYNKGNKEICKISEERTACKAKFTGHFTDAGNRHPERKILVKANLERKHCCIYLQEESYIVMANMEKVPHKVANSPIGEDEYLIEIEAGVDAALILALCVVVMNENAAFNMPRLAV</sequence>
<gene>
    <name evidence="2" type="ORF">Fcan01_10318</name>
</gene>
<name>A0A226EC22_FOLCA</name>
<comment type="caution">
    <text evidence="2">The sequence shown here is derived from an EMBL/GenBank/DDBJ whole genome shotgun (WGS) entry which is preliminary data.</text>
</comment>
<dbReference type="InterPro" id="IPR025659">
    <property type="entry name" value="Tubby-like_C"/>
</dbReference>
<evidence type="ECO:0000313" key="3">
    <source>
        <dbReference type="Proteomes" id="UP000198287"/>
    </source>
</evidence>
<dbReference type="Proteomes" id="UP000198287">
    <property type="component" value="Unassembled WGS sequence"/>
</dbReference>